<accession>A0AAV5MV87</accession>
<protein>
    <submittedName>
        <fullName evidence="1">Uncharacterized protein</fullName>
    </submittedName>
</protein>
<organism evidence="1 2">
    <name type="scientific">Rubroshorea leprosula</name>
    <dbReference type="NCBI Taxonomy" id="152421"/>
    <lineage>
        <taxon>Eukaryota</taxon>
        <taxon>Viridiplantae</taxon>
        <taxon>Streptophyta</taxon>
        <taxon>Embryophyta</taxon>
        <taxon>Tracheophyta</taxon>
        <taxon>Spermatophyta</taxon>
        <taxon>Magnoliopsida</taxon>
        <taxon>eudicotyledons</taxon>
        <taxon>Gunneridae</taxon>
        <taxon>Pentapetalae</taxon>
        <taxon>rosids</taxon>
        <taxon>malvids</taxon>
        <taxon>Malvales</taxon>
        <taxon>Dipterocarpaceae</taxon>
        <taxon>Rubroshorea</taxon>
    </lineage>
</organism>
<dbReference type="EMBL" id="BPVZ01001385">
    <property type="protein sequence ID" value="GKV53435.1"/>
    <property type="molecule type" value="Genomic_DNA"/>
</dbReference>
<dbReference type="InterPro" id="IPR009646">
    <property type="entry name" value="Root_cap"/>
</dbReference>
<comment type="caution">
    <text evidence="1">The sequence shown here is derived from an EMBL/GenBank/DDBJ whole genome shotgun (WGS) entry which is preliminary data.</text>
</comment>
<evidence type="ECO:0000313" key="1">
    <source>
        <dbReference type="EMBL" id="GKV53435.1"/>
    </source>
</evidence>
<sequence>MFLLKEIEANAKLSRLTVDRLSLTFDGEPITLSETYGAKWHPESTSNISITRASVTNNVVIKVEGNFKITAKVVPITEEDSRIHNYGVTKEDCFAHLDLEFKFYSLSDKVKGVLGQTYKPGYKSGVNIGAQMPVMGGDRKFETTSISAPDCAVAQFSGIHGDNYFKNLVLPGLNCASGVDGHGVICQR</sequence>
<dbReference type="PANTHER" id="PTHR31656">
    <property type="entry name" value="ROOT CAP DOMAIN-CONTAINING PROTEIN"/>
    <property type="match status" value="1"/>
</dbReference>
<name>A0AAV5MV87_9ROSI</name>
<gene>
    <name evidence="1" type="ORF">SLEP1_g59961</name>
</gene>
<evidence type="ECO:0000313" key="2">
    <source>
        <dbReference type="Proteomes" id="UP001054252"/>
    </source>
</evidence>
<proteinExistence type="predicted"/>
<dbReference type="AlphaFoldDB" id="A0AAV5MV87"/>
<dbReference type="Pfam" id="PF06830">
    <property type="entry name" value="Root_cap"/>
    <property type="match status" value="1"/>
</dbReference>
<keyword evidence="2" id="KW-1185">Reference proteome</keyword>
<dbReference type="Proteomes" id="UP001054252">
    <property type="component" value="Unassembled WGS sequence"/>
</dbReference>
<reference evidence="1 2" key="1">
    <citation type="journal article" date="2021" name="Commun. Biol.">
        <title>The genome of Shorea leprosula (Dipterocarpaceae) highlights the ecological relevance of drought in aseasonal tropical rainforests.</title>
        <authorList>
            <person name="Ng K.K.S."/>
            <person name="Kobayashi M.J."/>
            <person name="Fawcett J.A."/>
            <person name="Hatakeyama M."/>
            <person name="Paape T."/>
            <person name="Ng C.H."/>
            <person name="Ang C.C."/>
            <person name="Tnah L.H."/>
            <person name="Lee C.T."/>
            <person name="Nishiyama T."/>
            <person name="Sese J."/>
            <person name="O'Brien M.J."/>
            <person name="Copetti D."/>
            <person name="Mohd Noor M.I."/>
            <person name="Ong R.C."/>
            <person name="Putra M."/>
            <person name="Sireger I.Z."/>
            <person name="Indrioko S."/>
            <person name="Kosugi Y."/>
            <person name="Izuno A."/>
            <person name="Isagi Y."/>
            <person name="Lee S.L."/>
            <person name="Shimizu K.K."/>
        </authorList>
    </citation>
    <scope>NUCLEOTIDE SEQUENCE [LARGE SCALE GENOMIC DNA]</scope>
    <source>
        <strain evidence="1">214</strain>
    </source>
</reference>